<protein>
    <recommendedName>
        <fullName evidence="6">Cleavage and polyadenylation specificity factor subunit 2</fullName>
    </recommendedName>
    <alternativeName>
        <fullName evidence="6">Cleavage and polyadenylation specificity factor 100 kDa subunit</fullName>
    </alternativeName>
</protein>
<evidence type="ECO:0000256" key="5">
    <source>
        <dbReference type="ARBA" id="ARBA00023242"/>
    </source>
</evidence>
<dbReference type="Gene3D" id="3.60.15.10">
    <property type="entry name" value="Ribonuclease Z/Hydroxyacylglutathione hydrolase-like"/>
    <property type="match status" value="1"/>
</dbReference>
<gene>
    <name evidence="9" type="ORF">LCOR_07995.1</name>
</gene>
<name>A0A068S6V6_9FUNG</name>
<dbReference type="GO" id="GO:0003723">
    <property type="term" value="F:RNA binding"/>
    <property type="evidence" value="ECO:0007669"/>
    <property type="project" value="UniProtKB-KW"/>
</dbReference>
<evidence type="ECO:0000256" key="4">
    <source>
        <dbReference type="ARBA" id="ARBA00022884"/>
    </source>
</evidence>
<evidence type="ECO:0000259" key="7">
    <source>
        <dbReference type="SMART" id="SM00849"/>
    </source>
</evidence>
<keyword evidence="4 6" id="KW-0694">RNA-binding</keyword>
<dbReference type="PANTHER" id="PTHR45922">
    <property type="entry name" value="CLEAVAGE AND POLYADENYLATION SPECIFICITY FACTOR SUBUNIT 2"/>
    <property type="match status" value="1"/>
</dbReference>
<dbReference type="InterPro" id="IPR001279">
    <property type="entry name" value="Metallo-B-lactamas"/>
</dbReference>
<dbReference type="FunFam" id="3.60.15.10:FF:000008">
    <property type="entry name" value="Cleavage and polyadenylation specificity factor subunit 2"/>
    <property type="match status" value="1"/>
</dbReference>
<dbReference type="PANTHER" id="PTHR45922:SF1">
    <property type="entry name" value="CLEAVAGE AND POLYADENYLATION SPECIFICITY FACTOR SUBUNIT 2"/>
    <property type="match status" value="1"/>
</dbReference>
<dbReference type="InterPro" id="IPR025069">
    <property type="entry name" value="Cpsf2_C"/>
</dbReference>
<dbReference type="OrthoDB" id="64353at2759"/>
<dbReference type="InterPro" id="IPR035639">
    <property type="entry name" value="CPSF2_MBL"/>
</dbReference>
<dbReference type="InterPro" id="IPR022712">
    <property type="entry name" value="Beta_Casp"/>
</dbReference>
<dbReference type="AlphaFoldDB" id="A0A068S6V6"/>
<dbReference type="Pfam" id="PF07521">
    <property type="entry name" value="RMMBL"/>
    <property type="match status" value="1"/>
</dbReference>
<comment type="caution">
    <text evidence="9">The sequence shown here is derived from an EMBL/GenBank/DDBJ whole genome shotgun (WGS) entry which is preliminary data.</text>
</comment>
<organism evidence="9 10">
    <name type="scientific">Lichtheimia corymbifera JMRC:FSU:9682</name>
    <dbReference type="NCBI Taxonomy" id="1263082"/>
    <lineage>
        <taxon>Eukaryota</taxon>
        <taxon>Fungi</taxon>
        <taxon>Fungi incertae sedis</taxon>
        <taxon>Mucoromycota</taxon>
        <taxon>Mucoromycotina</taxon>
        <taxon>Mucoromycetes</taxon>
        <taxon>Mucorales</taxon>
        <taxon>Lichtheimiaceae</taxon>
        <taxon>Lichtheimia</taxon>
    </lineage>
</organism>
<evidence type="ECO:0000256" key="3">
    <source>
        <dbReference type="ARBA" id="ARBA00022664"/>
    </source>
</evidence>
<feature type="domain" description="Metallo-beta-lactamase" evidence="7">
    <location>
        <begin position="17"/>
        <end position="215"/>
    </location>
</feature>
<evidence type="ECO:0000256" key="6">
    <source>
        <dbReference type="RuleBase" id="RU365006"/>
    </source>
</evidence>
<dbReference type="InterPro" id="IPR011108">
    <property type="entry name" value="RMMBL"/>
</dbReference>
<dbReference type="SUPFAM" id="SSF56281">
    <property type="entry name" value="Metallo-hydrolase/oxidoreductase"/>
    <property type="match status" value="1"/>
</dbReference>
<dbReference type="Pfam" id="PF13299">
    <property type="entry name" value="CPSF100_C"/>
    <property type="match status" value="1"/>
</dbReference>
<dbReference type="STRING" id="1263082.A0A068S6V6"/>
<evidence type="ECO:0000256" key="2">
    <source>
        <dbReference type="ARBA" id="ARBA00010624"/>
    </source>
</evidence>
<proteinExistence type="inferred from homology"/>
<evidence type="ECO:0000259" key="8">
    <source>
        <dbReference type="SMART" id="SM01027"/>
    </source>
</evidence>
<evidence type="ECO:0000256" key="1">
    <source>
        <dbReference type="ARBA" id="ARBA00004123"/>
    </source>
</evidence>
<dbReference type="Proteomes" id="UP000027586">
    <property type="component" value="Unassembled WGS sequence"/>
</dbReference>
<feature type="domain" description="Beta-Casp" evidence="8">
    <location>
        <begin position="249"/>
        <end position="381"/>
    </location>
</feature>
<keyword evidence="5 6" id="KW-0539">Nucleus</keyword>
<dbReference type="CDD" id="cd16293">
    <property type="entry name" value="CPSF2-like_MBL-fold"/>
    <property type="match status" value="1"/>
</dbReference>
<dbReference type="InterPro" id="IPR027075">
    <property type="entry name" value="CPSF2"/>
</dbReference>
<dbReference type="SMART" id="SM01027">
    <property type="entry name" value="Beta-Casp"/>
    <property type="match status" value="1"/>
</dbReference>
<dbReference type="GO" id="GO:0005847">
    <property type="term" value="C:mRNA cleavage and polyadenylation specificity factor complex"/>
    <property type="evidence" value="ECO:0007669"/>
    <property type="project" value="EnsemblFungi"/>
</dbReference>
<comment type="subcellular location">
    <subcellularLocation>
        <location evidence="1 6">Nucleus</location>
    </subcellularLocation>
</comment>
<dbReference type="VEuPathDB" id="FungiDB:LCOR_07995.1"/>
<reference evidence="9" key="1">
    <citation type="submission" date="2013-08" db="EMBL/GenBank/DDBJ databases">
        <title>Gene expansion shapes genome architecture in the human pathogen Lichtheimia corymbifera: an evolutionary genomics analysis in the ancient terrestrial Mucorales (Mucoromycotina).</title>
        <authorList>
            <person name="Schwartze V.U."/>
            <person name="Winter S."/>
            <person name="Shelest E."/>
            <person name="Marcet-Houben M."/>
            <person name="Horn F."/>
            <person name="Wehner S."/>
            <person name="Hoffmann K."/>
            <person name="Riege K."/>
            <person name="Sammeth M."/>
            <person name="Nowrousian M."/>
            <person name="Valiante V."/>
            <person name="Linde J."/>
            <person name="Jacobsen I.D."/>
            <person name="Marz M."/>
            <person name="Brakhage A.A."/>
            <person name="Gabaldon T."/>
            <person name="Bocker S."/>
            <person name="Voigt K."/>
        </authorList>
    </citation>
    <scope>NUCLEOTIDE SEQUENCE [LARGE SCALE GENOMIC DNA]</scope>
    <source>
        <strain evidence="9">FSU 9682</strain>
    </source>
</reference>
<dbReference type="Pfam" id="PF16661">
    <property type="entry name" value="Lactamase_B_6"/>
    <property type="match status" value="1"/>
</dbReference>
<keyword evidence="10" id="KW-1185">Reference proteome</keyword>
<sequence length="783" mass="88269">MTSYIKFTPISGAKNENPLCYLLEIDEVKILLDCGWSDTFDTDDLANLKKVAKQIDAVLISHCDLNHLGALPYARSQLGMTCPVYATLPVVNMGKMCMYDLHQSKTNEMEFKTFSLESIDEAFEKITSLRYSQPYALSGKCQGITITAYAAAHTIGGTIWKIKQDTDEIVYAVDFNHRKESHLDGTVLHSSGMVLDALTRPSLMITDALNAAVVHPPRKERYAALFDTISSTLSAGGSVLLPTDSSARVLELSYLLDQHWIQKHLNYPLIMVTNTSYHTVHFAKSMLEWMGDDLTQHFSQTRENPFDFKYLRLCHKLEDLDNYAGPKVVIASNTSLETGFARDLFLRWMGHSDESSADTANAKNTLILTDRSSPGSLARQLYDEWNTRTNALYPAEQQRSQREPIKPSIDYHASLHLTVYRRVPLEGEELAEFEQRQREKAERDAAHAAMIARSKTIMEEDESDESDMDEADDAMEDLLLGGQFDLYVRDQGRSGGFFKQAQSYRMFPYLERRKKIDDYGEAIQPEHYLKASDLDRMQLEDAEKNKEAGANFSKSDPMAIDEPLLPGKVEQPMKYITNEEDVSIDCQLRYVDLEGLSDGRSMKTILPQIAPRKLIIVHGLQGPTQELAQACRNMDHFTKEVFTPSIGEVLNVSAATNIYRVKLTDALVSSLQFSKLDDYELARVSGRIHFPSDSTTPSLDVDTSEKPSKWEPSVFVGDIRLSEFKRILQNEGISAEFKGEGVLVCNDRVAVRKTGTGQLLVEGLLSPDYYKIRSLLYSQHAIL</sequence>
<keyword evidence="3 6" id="KW-0507">mRNA processing</keyword>
<evidence type="ECO:0000313" key="10">
    <source>
        <dbReference type="Proteomes" id="UP000027586"/>
    </source>
</evidence>
<evidence type="ECO:0000313" key="9">
    <source>
        <dbReference type="EMBL" id="CDH57001.1"/>
    </source>
</evidence>
<dbReference type="GO" id="GO:0006398">
    <property type="term" value="P:mRNA 3'-end processing by stem-loop binding and cleavage"/>
    <property type="evidence" value="ECO:0007669"/>
    <property type="project" value="InterPro"/>
</dbReference>
<dbReference type="InterPro" id="IPR036866">
    <property type="entry name" value="RibonucZ/Hydroxyglut_hydro"/>
</dbReference>
<accession>A0A068S6V6</accession>
<comment type="similarity">
    <text evidence="2 6">Belongs to the metallo-beta-lactamase superfamily. RNA-metabolizing metallo-beta-lactamase-like family. CPSF2/YSH1 subfamily.</text>
</comment>
<dbReference type="SMART" id="SM00849">
    <property type="entry name" value="Lactamase_B"/>
    <property type="match status" value="1"/>
</dbReference>
<dbReference type="Pfam" id="PF10996">
    <property type="entry name" value="Beta-Casp"/>
    <property type="match status" value="1"/>
</dbReference>
<dbReference type="EMBL" id="CBTN010000042">
    <property type="protein sequence ID" value="CDH57001.1"/>
    <property type="molecule type" value="Genomic_DNA"/>
</dbReference>